<organism evidence="1 2">
    <name type="scientific">Datura stramonium</name>
    <name type="common">Jimsonweed</name>
    <name type="synonym">Common thornapple</name>
    <dbReference type="NCBI Taxonomy" id="4076"/>
    <lineage>
        <taxon>Eukaryota</taxon>
        <taxon>Viridiplantae</taxon>
        <taxon>Streptophyta</taxon>
        <taxon>Embryophyta</taxon>
        <taxon>Tracheophyta</taxon>
        <taxon>Spermatophyta</taxon>
        <taxon>Magnoliopsida</taxon>
        <taxon>eudicotyledons</taxon>
        <taxon>Gunneridae</taxon>
        <taxon>Pentapetalae</taxon>
        <taxon>asterids</taxon>
        <taxon>lamiids</taxon>
        <taxon>Solanales</taxon>
        <taxon>Solanaceae</taxon>
        <taxon>Solanoideae</taxon>
        <taxon>Datureae</taxon>
        <taxon>Datura</taxon>
    </lineage>
</organism>
<dbReference type="Proteomes" id="UP000823775">
    <property type="component" value="Unassembled WGS sequence"/>
</dbReference>
<reference evidence="1 2" key="1">
    <citation type="journal article" date="2021" name="BMC Genomics">
        <title>Datura genome reveals duplications of psychoactive alkaloid biosynthetic genes and high mutation rate following tissue culture.</title>
        <authorList>
            <person name="Rajewski A."/>
            <person name="Carter-House D."/>
            <person name="Stajich J."/>
            <person name="Litt A."/>
        </authorList>
    </citation>
    <scope>NUCLEOTIDE SEQUENCE [LARGE SCALE GENOMIC DNA]</scope>
    <source>
        <strain evidence="1">AR-01</strain>
    </source>
</reference>
<sequence>AWPAPKTSPQTSKKNLVLVLYRAKAPVYSELKLFEIILTKSLWKDRRDMQADPFRGEKCRFLSQVLKGRSII</sequence>
<feature type="non-terminal residue" evidence="1">
    <location>
        <position position="1"/>
    </location>
</feature>
<name>A0ABS8VBZ6_DATST</name>
<protein>
    <submittedName>
        <fullName evidence="1">Uncharacterized protein</fullName>
    </submittedName>
</protein>
<gene>
    <name evidence="1" type="ORF">HAX54_033197</name>
</gene>
<evidence type="ECO:0000313" key="1">
    <source>
        <dbReference type="EMBL" id="MCD9644765.1"/>
    </source>
</evidence>
<accession>A0ABS8VBZ6</accession>
<evidence type="ECO:0000313" key="2">
    <source>
        <dbReference type="Proteomes" id="UP000823775"/>
    </source>
</evidence>
<keyword evidence="2" id="KW-1185">Reference proteome</keyword>
<comment type="caution">
    <text evidence="1">The sequence shown here is derived from an EMBL/GenBank/DDBJ whole genome shotgun (WGS) entry which is preliminary data.</text>
</comment>
<proteinExistence type="predicted"/>
<dbReference type="EMBL" id="JACEIK010004243">
    <property type="protein sequence ID" value="MCD9644765.1"/>
    <property type="molecule type" value="Genomic_DNA"/>
</dbReference>